<comment type="subcellular location">
    <subcellularLocation>
        <location evidence="1">Cell membrane</location>
        <topology evidence="1">Multi-pass membrane protein</topology>
    </subcellularLocation>
</comment>
<feature type="transmembrane region" description="Helical" evidence="6">
    <location>
        <begin position="379"/>
        <end position="402"/>
    </location>
</feature>
<feature type="transmembrane region" description="Helical" evidence="6">
    <location>
        <begin position="328"/>
        <end position="348"/>
    </location>
</feature>
<dbReference type="STRING" id="563176.SAMN04488090_1957"/>
<feature type="transmembrane region" description="Helical" evidence="6">
    <location>
        <begin position="355"/>
        <end position="373"/>
    </location>
</feature>
<dbReference type="PANTHER" id="PTHR30250:SF11">
    <property type="entry name" value="O-ANTIGEN TRANSPORTER-RELATED"/>
    <property type="match status" value="1"/>
</dbReference>
<evidence type="ECO:0000256" key="5">
    <source>
        <dbReference type="ARBA" id="ARBA00023136"/>
    </source>
</evidence>
<evidence type="ECO:0000256" key="1">
    <source>
        <dbReference type="ARBA" id="ARBA00004651"/>
    </source>
</evidence>
<feature type="transmembrane region" description="Helical" evidence="6">
    <location>
        <begin position="211"/>
        <end position="233"/>
    </location>
</feature>
<accession>A0A1G9NCQ3</accession>
<dbReference type="InterPro" id="IPR002797">
    <property type="entry name" value="Polysacc_synth"/>
</dbReference>
<dbReference type="AlphaFoldDB" id="A0A1G9NCQ3"/>
<dbReference type="PANTHER" id="PTHR30250">
    <property type="entry name" value="PST FAMILY PREDICTED COLANIC ACID TRANSPORTER"/>
    <property type="match status" value="1"/>
</dbReference>
<keyword evidence="4 6" id="KW-1133">Transmembrane helix</keyword>
<proteinExistence type="predicted"/>
<evidence type="ECO:0000256" key="3">
    <source>
        <dbReference type="ARBA" id="ARBA00022692"/>
    </source>
</evidence>
<gene>
    <name evidence="7" type="ORF">SAMN04488090_1957</name>
</gene>
<feature type="transmembrane region" description="Helical" evidence="6">
    <location>
        <begin position="113"/>
        <end position="133"/>
    </location>
</feature>
<dbReference type="OrthoDB" id="9815702at2"/>
<feature type="transmembrane region" description="Helical" evidence="6">
    <location>
        <begin position="40"/>
        <end position="62"/>
    </location>
</feature>
<dbReference type="Pfam" id="PF01943">
    <property type="entry name" value="Polysacc_synt"/>
    <property type="match status" value="1"/>
</dbReference>
<evidence type="ECO:0000256" key="6">
    <source>
        <dbReference type="SAM" id="Phobius"/>
    </source>
</evidence>
<keyword evidence="3 6" id="KW-0812">Transmembrane</keyword>
<evidence type="ECO:0000256" key="4">
    <source>
        <dbReference type="ARBA" id="ARBA00022989"/>
    </source>
</evidence>
<protein>
    <submittedName>
        <fullName evidence="7">Membrane protein involved in the export of O-antigen and teichoic acid</fullName>
    </submittedName>
</protein>
<evidence type="ECO:0000313" key="8">
    <source>
        <dbReference type="Proteomes" id="UP000198901"/>
    </source>
</evidence>
<evidence type="ECO:0000313" key="7">
    <source>
        <dbReference type="EMBL" id="SDL84326.1"/>
    </source>
</evidence>
<feature type="transmembrane region" description="Helical" evidence="6">
    <location>
        <begin position="142"/>
        <end position="161"/>
    </location>
</feature>
<dbReference type="RefSeq" id="WP_093201023.1">
    <property type="nucleotide sequence ID" value="NZ_FNGS01000003.1"/>
</dbReference>
<feature type="transmembrane region" description="Helical" evidence="6">
    <location>
        <begin position="445"/>
        <end position="471"/>
    </location>
</feature>
<dbReference type="GO" id="GO:0005886">
    <property type="term" value="C:plasma membrane"/>
    <property type="evidence" value="ECO:0007669"/>
    <property type="project" value="UniProtKB-SubCell"/>
</dbReference>
<dbReference type="EMBL" id="FNGS01000003">
    <property type="protein sequence ID" value="SDL84326.1"/>
    <property type="molecule type" value="Genomic_DNA"/>
</dbReference>
<feature type="transmembrane region" description="Helical" evidence="6">
    <location>
        <begin position="253"/>
        <end position="270"/>
    </location>
</feature>
<evidence type="ECO:0000256" key="2">
    <source>
        <dbReference type="ARBA" id="ARBA00022475"/>
    </source>
</evidence>
<reference evidence="7 8" key="1">
    <citation type="submission" date="2016-10" db="EMBL/GenBank/DDBJ databases">
        <authorList>
            <person name="de Groot N.N."/>
        </authorList>
    </citation>
    <scope>NUCLEOTIDE SEQUENCE [LARGE SCALE GENOMIC DNA]</scope>
    <source>
        <strain evidence="7 8">DSM 21668</strain>
    </source>
</reference>
<dbReference type="Proteomes" id="UP000198901">
    <property type="component" value="Unassembled WGS sequence"/>
</dbReference>
<feature type="transmembrane region" description="Helical" evidence="6">
    <location>
        <begin position="414"/>
        <end position="433"/>
    </location>
</feature>
<feature type="transmembrane region" description="Helical" evidence="6">
    <location>
        <begin position="167"/>
        <end position="190"/>
    </location>
</feature>
<dbReference type="CDD" id="cd13128">
    <property type="entry name" value="MATE_Wzx_like"/>
    <property type="match status" value="1"/>
</dbReference>
<organism evidence="7 8">
    <name type="scientific">Siphonobacter aquaeclarae</name>
    <dbReference type="NCBI Taxonomy" id="563176"/>
    <lineage>
        <taxon>Bacteria</taxon>
        <taxon>Pseudomonadati</taxon>
        <taxon>Bacteroidota</taxon>
        <taxon>Cytophagia</taxon>
        <taxon>Cytophagales</taxon>
        <taxon>Cytophagaceae</taxon>
        <taxon>Siphonobacter</taxon>
    </lineage>
</organism>
<name>A0A1G9NCQ3_9BACT</name>
<sequence length="486" mass="54905">MALFKNLFFNYLLSISSLLIPLMIFPYLTRVLDEDALGTYLWVDSITQYFIVLASFGIPYYGVREIAKAKEDADKVASLTFDLILLHIVFTLIACICYGISAVVNEELNSHFYFVRLGLLTLLFSVFLIEWLFQGLSRFKYITVRTLTIKALSLLLIYSFVRNSDDVRVYAVVTMLSVFLNAAVNISFFYRSYPIAFSISFERLKVHLRPLLVFFSINVSISVYTLLDSVFLGFLDSPGHLSLYAMPLKLVKIYWTVLNSATLVFLPKITKLGEEGNLVKMSDLLSKSMNIVILGSLPFILICNVFPEWILTTFFGKGYGKSADVLRLLSLLPLIIGICNVFSVQFLVAIHKEKLVLYATVVGLLISVVFNFLLIPRFSILGCAITTCLSELAVMGMMYLSSARFLFLKPESRLFWSMALAFAGTLLCHYFLSSLELSTLFELPIILSIYGTIAMASAVFIFRSAFVIEIIKLVSSYVRRYINSTV</sequence>
<dbReference type="InterPro" id="IPR050833">
    <property type="entry name" value="Poly_Biosynth_Transport"/>
</dbReference>
<keyword evidence="2" id="KW-1003">Cell membrane</keyword>
<feature type="transmembrane region" description="Helical" evidence="6">
    <location>
        <begin position="83"/>
        <end position="101"/>
    </location>
</feature>
<feature type="transmembrane region" description="Helical" evidence="6">
    <location>
        <begin position="291"/>
        <end position="316"/>
    </location>
</feature>
<feature type="transmembrane region" description="Helical" evidence="6">
    <location>
        <begin position="7"/>
        <end position="28"/>
    </location>
</feature>
<keyword evidence="5 6" id="KW-0472">Membrane</keyword>
<keyword evidence="8" id="KW-1185">Reference proteome</keyword>